<evidence type="ECO:0000256" key="1">
    <source>
        <dbReference type="SAM" id="MobiDB-lite"/>
    </source>
</evidence>
<evidence type="ECO:0000313" key="3">
    <source>
        <dbReference type="Proteomes" id="UP000466442"/>
    </source>
</evidence>
<reference evidence="2" key="1">
    <citation type="journal article" date="2021" name="Mol. Ecol. Resour.">
        <title>Apolygus lucorum genome provides insights into omnivorousness and mesophyll feeding.</title>
        <authorList>
            <person name="Liu Y."/>
            <person name="Liu H."/>
            <person name="Wang H."/>
            <person name="Huang T."/>
            <person name="Liu B."/>
            <person name="Yang B."/>
            <person name="Yin L."/>
            <person name="Li B."/>
            <person name="Zhang Y."/>
            <person name="Zhang S."/>
            <person name="Jiang F."/>
            <person name="Zhang X."/>
            <person name="Ren Y."/>
            <person name="Wang B."/>
            <person name="Wang S."/>
            <person name="Lu Y."/>
            <person name="Wu K."/>
            <person name="Fan W."/>
            <person name="Wang G."/>
        </authorList>
    </citation>
    <scope>NUCLEOTIDE SEQUENCE</scope>
    <source>
        <strain evidence="2">12Hb</strain>
    </source>
</reference>
<feature type="compositionally biased region" description="Basic and acidic residues" evidence="1">
    <location>
        <begin position="56"/>
        <end position="107"/>
    </location>
</feature>
<dbReference type="Proteomes" id="UP000466442">
    <property type="component" value="Unassembled WGS sequence"/>
</dbReference>
<accession>A0A8S9WSH8</accession>
<name>A0A8S9WSH8_APOLU</name>
<feature type="compositionally biased region" description="Basic and acidic residues" evidence="1">
    <location>
        <begin position="146"/>
        <end position="156"/>
    </location>
</feature>
<keyword evidence="3" id="KW-1185">Reference proteome</keyword>
<sequence length="156" mass="18816">MENSKGKQHKVIPVMSEPNIVARKPEILTDGWSWRFEDSEYGKNLKVKDPKLYKQILDRRKWKNKDKQDLEDAKKNRAEERQRKKQEREEKKKADMEKKKKAKEENLKKKKERKRKREISSSSEEWHASDHSSCVKHWSLHPRSSYYRESHLSLGS</sequence>
<feature type="region of interest" description="Disordered" evidence="1">
    <location>
        <begin position="56"/>
        <end position="156"/>
    </location>
</feature>
<evidence type="ECO:0000313" key="2">
    <source>
        <dbReference type="EMBL" id="KAF6199159.1"/>
    </source>
</evidence>
<protein>
    <submittedName>
        <fullName evidence="2">Uncharacterized protein</fullName>
    </submittedName>
</protein>
<gene>
    <name evidence="2" type="ORF">GE061_007184</name>
</gene>
<dbReference type="AlphaFoldDB" id="A0A8S9WSH8"/>
<feature type="compositionally biased region" description="Basic residues" evidence="1">
    <location>
        <begin position="108"/>
        <end position="117"/>
    </location>
</feature>
<organism evidence="2 3">
    <name type="scientific">Apolygus lucorum</name>
    <name type="common">Small green plant bug</name>
    <name type="synonym">Lygocoris lucorum</name>
    <dbReference type="NCBI Taxonomy" id="248454"/>
    <lineage>
        <taxon>Eukaryota</taxon>
        <taxon>Metazoa</taxon>
        <taxon>Ecdysozoa</taxon>
        <taxon>Arthropoda</taxon>
        <taxon>Hexapoda</taxon>
        <taxon>Insecta</taxon>
        <taxon>Pterygota</taxon>
        <taxon>Neoptera</taxon>
        <taxon>Paraneoptera</taxon>
        <taxon>Hemiptera</taxon>
        <taxon>Heteroptera</taxon>
        <taxon>Panheteroptera</taxon>
        <taxon>Cimicomorpha</taxon>
        <taxon>Miridae</taxon>
        <taxon>Mirini</taxon>
        <taxon>Apolygus</taxon>
    </lineage>
</organism>
<comment type="caution">
    <text evidence="2">The sequence shown here is derived from an EMBL/GenBank/DDBJ whole genome shotgun (WGS) entry which is preliminary data.</text>
</comment>
<proteinExistence type="predicted"/>
<dbReference type="EMBL" id="WIXP02000015">
    <property type="protein sequence ID" value="KAF6199159.1"/>
    <property type="molecule type" value="Genomic_DNA"/>
</dbReference>